<evidence type="ECO:0000313" key="2">
    <source>
        <dbReference type="EMBL" id="GAU13174.1"/>
    </source>
</evidence>
<dbReference type="AlphaFoldDB" id="A0A2Z6LVS3"/>
<dbReference type="Pfam" id="PF03140">
    <property type="entry name" value="DUF247"/>
    <property type="match status" value="1"/>
</dbReference>
<dbReference type="Proteomes" id="UP000242715">
    <property type="component" value="Unassembled WGS sequence"/>
</dbReference>
<dbReference type="OrthoDB" id="1400546at2759"/>
<name>A0A2Z6LVS3_TRISU</name>
<dbReference type="EMBL" id="DF973131">
    <property type="protein sequence ID" value="GAU13174.1"/>
    <property type="molecule type" value="Genomic_DNA"/>
</dbReference>
<accession>A0A2Z6LVS3</accession>
<protein>
    <submittedName>
        <fullName evidence="2">Uncharacterized protein</fullName>
    </submittedName>
</protein>
<feature type="compositionally biased region" description="Basic and acidic residues" evidence="1">
    <location>
        <begin position="99"/>
        <end position="146"/>
    </location>
</feature>
<reference evidence="3" key="1">
    <citation type="journal article" date="2017" name="Front. Plant Sci.">
        <title>Climate Clever Clovers: New Paradigm to Reduce the Environmental Footprint of Ruminants by Breeding Low Methanogenic Forages Utilizing Haplotype Variation.</title>
        <authorList>
            <person name="Kaur P."/>
            <person name="Appels R."/>
            <person name="Bayer P.E."/>
            <person name="Keeble-Gagnere G."/>
            <person name="Wang J."/>
            <person name="Hirakawa H."/>
            <person name="Shirasawa K."/>
            <person name="Vercoe P."/>
            <person name="Stefanova K."/>
            <person name="Durmic Z."/>
            <person name="Nichols P."/>
            <person name="Revell C."/>
            <person name="Isobe S.N."/>
            <person name="Edwards D."/>
            <person name="Erskine W."/>
        </authorList>
    </citation>
    <scope>NUCLEOTIDE SEQUENCE [LARGE SCALE GENOMIC DNA]</scope>
    <source>
        <strain evidence="3">cv. Daliak</strain>
    </source>
</reference>
<organism evidence="2 3">
    <name type="scientific">Trifolium subterraneum</name>
    <name type="common">Subterranean clover</name>
    <dbReference type="NCBI Taxonomy" id="3900"/>
    <lineage>
        <taxon>Eukaryota</taxon>
        <taxon>Viridiplantae</taxon>
        <taxon>Streptophyta</taxon>
        <taxon>Embryophyta</taxon>
        <taxon>Tracheophyta</taxon>
        <taxon>Spermatophyta</taxon>
        <taxon>Magnoliopsida</taxon>
        <taxon>eudicotyledons</taxon>
        <taxon>Gunneridae</taxon>
        <taxon>Pentapetalae</taxon>
        <taxon>rosids</taxon>
        <taxon>fabids</taxon>
        <taxon>Fabales</taxon>
        <taxon>Fabaceae</taxon>
        <taxon>Papilionoideae</taxon>
        <taxon>50 kb inversion clade</taxon>
        <taxon>NPAAA clade</taxon>
        <taxon>Hologalegina</taxon>
        <taxon>IRL clade</taxon>
        <taxon>Trifolieae</taxon>
        <taxon>Trifolium</taxon>
    </lineage>
</organism>
<feature type="region of interest" description="Disordered" evidence="1">
    <location>
        <begin position="99"/>
        <end position="173"/>
    </location>
</feature>
<gene>
    <name evidence="2" type="ORF">TSUD_179170</name>
</gene>
<proteinExistence type="predicted"/>
<feature type="compositionally biased region" description="Basic and acidic residues" evidence="1">
    <location>
        <begin position="157"/>
        <end position="173"/>
    </location>
</feature>
<keyword evidence="3" id="KW-1185">Reference proteome</keyword>
<sequence>MVNSAGVELTMDFIIRDVFMLENQIPTYFLKQVQEVVILITIDDAIESLEEKAYKDIGSTMKELCESLCPFVHEFQLSKNPEDHDHLLDLMYHLIVPKLKETKDKGEPNRKADRAEHDPKDDQTEPNRKADQAEHDRKADQAKHDQVAPNDNADLVEPGRKADQTQPDDKKEV</sequence>
<dbReference type="InterPro" id="IPR004158">
    <property type="entry name" value="DUF247_pln"/>
</dbReference>
<evidence type="ECO:0000256" key="1">
    <source>
        <dbReference type="SAM" id="MobiDB-lite"/>
    </source>
</evidence>
<evidence type="ECO:0000313" key="3">
    <source>
        <dbReference type="Proteomes" id="UP000242715"/>
    </source>
</evidence>